<dbReference type="InterPro" id="IPR016161">
    <property type="entry name" value="Ald_DH/histidinol_DH"/>
</dbReference>
<dbReference type="Gene3D" id="3.40.309.10">
    <property type="entry name" value="Aldehyde Dehydrogenase, Chain A, domain 2"/>
    <property type="match status" value="1"/>
</dbReference>
<sequence>KLSPLLSIYKAETREEGIEIVRSLLAYQGAGHNAAIQIGAMDDPFVKEYGEKVEASRILVNQPDSIGGVGDIYTDAMRPS</sequence>
<proteinExistence type="predicted"/>
<dbReference type="GO" id="GO:0016620">
    <property type="term" value="F:oxidoreductase activity, acting on the aldehyde or oxo group of donors, NAD or NADP as acceptor"/>
    <property type="evidence" value="ECO:0007669"/>
    <property type="project" value="InterPro"/>
</dbReference>
<reference evidence="1" key="1">
    <citation type="submission" date="2023-07" db="EMBL/GenBank/DDBJ databases">
        <authorList>
            <person name="Peng Z."/>
        </authorList>
    </citation>
    <scope>NUCLEOTIDE SEQUENCE</scope>
    <source>
        <strain evidence="1">KP219</strain>
    </source>
</reference>
<dbReference type="AlphaFoldDB" id="A0AAW8AQR1"/>
<comment type="caution">
    <text evidence="1">The sequence shown here is derived from an EMBL/GenBank/DDBJ whole genome shotgun (WGS) entry which is preliminary data.</text>
</comment>
<accession>A0AAW8AQR1</accession>
<name>A0AAW8AQR1_KLEPN</name>
<dbReference type="Proteomes" id="UP001244490">
    <property type="component" value="Unassembled WGS sequence"/>
</dbReference>
<dbReference type="SUPFAM" id="SSF53720">
    <property type="entry name" value="ALDH-like"/>
    <property type="match status" value="1"/>
</dbReference>
<gene>
    <name evidence="1" type="ORF">Q6294_33260</name>
</gene>
<organism evidence="1 2">
    <name type="scientific">Klebsiella pneumoniae</name>
    <dbReference type="NCBI Taxonomy" id="573"/>
    <lineage>
        <taxon>Bacteria</taxon>
        <taxon>Pseudomonadati</taxon>
        <taxon>Pseudomonadota</taxon>
        <taxon>Gammaproteobacteria</taxon>
        <taxon>Enterobacterales</taxon>
        <taxon>Enterobacteriaceae</taxon>
        <taxon>Klebsiella/Raoultella group</taxon>
        <taxon>Klebsiella</taxon>
        <taxon>Klebsiella pneumoniae complex</taxon>
    </lineage>
</organism>
<protein>
    <submittedName>
        <fullName evidence="1">Uncharacterized protein</fullName>
    </submittedName>
</protein>
<feature type="non-terminal residue" evidence="1">
    <location>
        <position position="80"/>
    </location>
</feature>
<dbReference type="EMBL" id="JAUUIA010001261">
    <property type="protein sequence ID" value="MDP0971807.1"/>
    <property type="molecule type" value="Genomic_DNA"/>
</dbReference>
<evidence type="ECO:0000313" key="2">
    <source>
        <dbReference type="Proteomes" id="UP001244490"/>
    </source>
</evidence>
<evidence type="ECO:0000313" key="1">
    <source>
        <dbReference type="EMBL" id="MDP0971807.1"/>
    </source>
</evidence>
<feature type="non-terminal residue" evidence="1">
    <location>
        <position position="1"/>
    </location>
</feature>
<dbReference type="InterPro" id="IPR016163">
    <property type="entry name" value="Ald_DH_C"/>
</dbReference>